<dbReference type="Gene3D" id="1.10.238.260">
    <property type="match status" value="1"/>
</dbReference>
<evidence type="ECO:0000313" key="11">
    <source>
        <dbReference type="EMBL" id="MBB5109709.1"/>
    </source>
</evidence>
<evidence type="ECO:0000256" key="4">
    <source>
        <dbReference type="ARBA" id="ARBA00022430"/>
    </source>
</evidence>
<dbReference type="Gene3D" id="3.20.20.70">
    <property type="entry name" value="Aldolase class I"/>
    <property type="match status" value="1"/>
</dbReference>
<comment type="pathway">
    <text evidence="1">Amino-acid biosynthesis; L-leucine biosynthesis; L-leucine from 3-methyl-2-oxobutanoate: step 1/4.</text>
</comment>
<dbReference type="PROSITE" id="PS50991">
    <property type="entry name" value="PYR_CT"/>
    <property type="match status" value="1"/>
</dbReference>
<keyword evidence="11" id="KW-0012">Acyltransferase</keyword>
<dbReference type="GO" id="GO:0009098">
    <property type="term" value="P:L-leucine biosynthetic process"/>
    <property type="evidence" value="ECO:0007669"/>
    <property type="project" value="UniProtKB-KW"/>
</dbReference>
<gene>
    <name evidence="11" type="ORF">FHS40_008839</name>
</gene>
<evidence type="ECO:0000256" key="9">
    <source>
        <dbReference type="RuleBase" id="RU003523"/>
    </source>
</evidence>
<dbReference type="EMBL" id="JACHJD010000035">
    <property type="protein sequence ID" value="MBB5109709.1"/>
    <property type="molecule type" value="Genomic_DNA"/>
</dbReference>
<evidence type="ECO:0000256" key="5">
    <source>
        <dbReference type="ARBA" id="ARBA00022605"/>
    </source>
</evidence>
<evidence type="ECO:0000256" key="7">
    <source>
        <dbReference type="ARBA" id="ARBA00023211"/>
    </source>
</evidence>
<dbReference type="PANTHER" id="PTHR10277">
    <property type="entry name" value="HOMOCITRATE SYNTHASE-RELATED"/>
    <property type="match status" value="1"/>
</dbReference>
<dbReference type="Pfam" id="PF22617">
    <property type="entry name" value="HCS_D2"/>
    <property type="match status" value="1"/>
</dbReference>
<dbReference type="InterPro" id="IPR000891">
    <property type="entry name" value="PYR_CT"/>
</dbReference>
<evidence type="ECO:0000313" key="12">
    <source>
        <dbReference type="Proteomes" id="UP000549009"/>
    </source>
</evidence>
<dbReference type="PANTHER" id="PTHR10277:SF9">
    <property type="entry name" value="2-ISOPROPYLMALATE SYNTHASE 1, CHLOROPLASTIC-RELATED"/>
    <property type="match status" value="1"/>
</dbReference>
<dbReference type="PROSITE" id="PS00816">
    <property type="entry name" value="AIPM_HOMOCIT_SYNTH_2"/>
    <property type="match status" value="1"/>
</dbReference>
<dbReference type="Proteomes" id="UP000549009">
    <property type="component" value="Unassembled WGS sequence"/>
</dbReference>
<dbReference type="Pfam" id="PF00682">
    <property type="entry name" value="HMGL-like"/>
    <property type="match status" value="1"/>
</dbReference>
<dbReference type="SUPFAM" id="SSF51569">
    <property type="entry name" value="Aldolase"/>
    <property type="match status" value="1"/>
</dbReference>
<keyword evidence="7" id="KW-0464">Manganese</keyword>
<sequence length="395" mass="42185">MNQRTDLPRRRISLFDSTLRDGEQAPGNTMSPRQKLEIALAIEAVGVDVIEAGFPASSPAEFEATRLLSAGLCSARIATLNRALRDDVRVAIDAGGTARHRLQILATGSEMHLKHKRGIDRQEGVREVVDTLRYASSLGVEDLSLGVEDATRGSDELLQELIEESVTAGAKSVVLGDTTGCLLPGEYGSLIGKVRSWVGPAIAVSTHCHDDLGLSLANALAGIEAGADEVQATLAGIGERAGNTPLEELISVLTYKGAQLEVSTTAATEGLYRAFEVLSDAIGLTAPRNKAIFGTNAFATQAGIHLAGILRDPITYEYVEPARFGRPRILLVGRSSGRAVLRYVADRIDVPLDDAVIEEVYKEVANRTNGECTDLAGVRELILRHQAATTEAEPR</sequence>
<evidence type="ECO:0000256" key="6">
    <source>
        <dbReference type="ARBA" id="ARBA00022679"/>
    </source>
</evidence>
<evidence type="ECO:0000259" key="10">
    <source>
        <dbReference type="PROSITE" id="PS50991"/>
    </source>
</evidence>
<keyword evidence="12" id="KW-1185">Reference proteome</keyword>
<dbReference type="InterPro" id="IPR013785">
    <property type="entry name" value="Aldolase_TIM"/>
</dbReference>
<organism evidence="11 12">
    <name type="scientific">Streptomyces spectabilis</name>
    <dbReference type="NCBI Taxonomy" id="68270"/>
    <lineage>
        <taxon>Bacteria</taxon>
        <taxon>Bacillati</taxon>
        <taxon>Actinomycetota</taxon>
        <taxon>Actinomycetes</taxon>
        <taxon>Kitasatosporales</taxon>
        <taxon>Streptomycetaceae</taxon>
        <taxon>Streptomyces</taxon>
    </lineage>
</organism>
<dbReference type="InterPro" id="IPR050073">
    <property type="entry name" value="2-IPM_HCS-like"/>
</dbReference>
<keyword evidence="6 9" id="KW-0808">Transferase</keyword>
<protein>
    <recommendedName>
        <fullName evidence="3">2-isopropylmalate synthase</fullName>
        <ecNumber evidence="3">2.3.3.13</ecNumber>
    </recommendedName>
</protein>
<keyword evidence="5" id="KW-0028">Amino-acid biosynthesis</keyword>
<dbReference type="InterPro" id="IPR054691">
    <property type="entry name" value="LeuA/HCS_post-cat"/>
</dbReference>
<comment type="caution">
    <text evidence="11">The sequence shown here is derived from an EMBL/GenBank/DDBJ whole genome shotgun (WGS) entry which is preliminary data.</text>
</comment>
<accession>A0A7W8F000</accession>
<reference evidence="11 12" key="1">
    <citation type="submission" date="2020-08" db="EMBL/GenBank/DDBJ databases">
        <title>Genomic Encyclopedia of Type Strains, Phase III (KMG-III): the genomes of soil and plant-associated and newly described type strains.</title>
        <authorList>
            <person name="Whitman W."/>
        </authorList>
    </citation>
    <scope>NUCLEOTIDE SEQUENCE [LARGE SCALE GENOMIC DNA]</scope>
    <source>
        <strain evidence="11 12">CECT 3146</strain>
    </source>
</reference>
<dbReference type="GO" id="GO:0003852">
    <property type="term" value="F:2-isopropylmalate synthase activity"/>
    <property type="evidence" value="ECO:0007669"/>
    <property type="project" value="UniProtKB-EC"/>
</dbReference>
<keyword evidence="4" id="KW-0432">Leucine biosynthesis</keyword>
<feature type="domain" description="Pyruvate carboxyltransferase" evidence="10">
    <location>
        <begin position="12"/>
        <end position="268"/>
    </location>
</feature>
<dbReference type="EC" id="2.3.3.13" evidence="3"/>
<dbReference type="PROSITE" id="PS00815">
    <property type="entry name" value="AIPM_HOMOCIT_SYNTH_1"/>
    <property type="match status" value="1"/>
</dbReference>
<evidence type="ECO:0000256" key="2">
    <source>
        <dbReference type="ARBA" id="ARBA00009396"/>
    </source>
</evidence>
<evidence type="ECO:0000256" key="1">
    <source>
        <dbReference type="ARBA" id="ARBA00004689"/>
    </source>
</evidence>
<evidence type="ECO:0000256" key="3">
    <source>
        <dbReference type="ARBA" id="ARBA00012973"/>
    </source>
</evidence>
<comment type="similarity">
    <text evidence="2">Belongs to the alpha-IPM synthase/homocitrate synthase family. LeuA type 1 subfamily.</text>
</comment>
<dbReference type="AlphaFoldDB" id="A0A7W8F000"/>
<proteinExistence type="inferred from homology"/>
<keyword evidence="8" id="KW-0100">Branched-chain amino acid biosynthesis</keyword>
<evidence type="ECO:0000256" key="8">
    <source>
        <dbReference type="ARBA" id="ARBA00023304"/>
    </source>
</evidence>
<dbReference type="RefSeq" id="WP_184926685.1">
    <property type="nucleotide sequence ID" value="NZ_BMSQ01000050.1"/>
</dbReference>
<dbReference type="GO" id="GO:0019298">
    <property type="term" value="P:coenzyme B biosynthetic process"/>
    <property type="evidence" value="ECO:0007669"/>
    <property type="project" value="TreeGrafter"/>
</dbReference>
<dbReference type="InterPro" id="IPR002034">
    <property type="entry name" value="AIPM/Hcit_synth_CS"/>
</dbReference>
<name>A0A7W8F000_STRST</name>